<feature type="domain" description="HTH luxR-type" evidence="4">
    <location>
        <begin position="143"/>
        <end position="208"/>
    </location>
</feature>
<dbReference type="GO" id="GO:0006355">
    <property type="term" value="P:regulation of DNA-templated transcription"/>
    <property type="evidence" value="ECO:0007669"/>
    <property type="project" value="InterPro"/>
</dbReference>
<dbReference type="PANTHER" id="PTHR43214">
    <property type="entry name" value="TWO-COMPONENT RESPONSE REGULATOR"/>
    <property type="match status" value="1"/>
</dbReference>
<dbReference type="Pfam" id="PF00196">
    <property type="entry name" value="GerE"/>
    <property type="match status" value="1"/>
</dbReference>
<dbReference type="SMART" id="SM00421">
    <property type="entry name" value="HTH_LUXR"/>
    <property type="match status" value="1"/>
</dbReference>
<dbReference type="SMART" id="SM00448">
    <property type="entry name" value="REC"/>
    <property type="match status" value="1"/>
</dbReference>
<dbReference type="InterPro" id="IPR011006">
    <property type="entry name" value="CheY-like_superfamily"/>
</dbReference>
<dbReference type="InterPro" id="IPR000792">
    <property type="entry name" value="Tscrpt_reg_LuxR_C"/>
</dbReference>
<feature type="modified residue" description="4-aspartylphosphate" evidence="3">
    <location>
        <position position="62"/>
    </location>
</feature>
<dbReference type="EMBL" id="CP036271">
    <property type="protein sequence ID" value="QDT53763.1"/>
    <property type="molecule type" value="Genomic_DNA"/>
</dbReference>
<reference evidence="6 7" key="1">
    <citation type="submission" date="2019-02" db="EMBL/GenBank/DDBJ databases">
        <title>Deep-cultivation of Planctomycetes and their phenomic and genomic characterization uncovers novel biology.</title>
        <authorList>
            <person name="Wiegand S."/>
            <person name="Jogler M."/>
            <person name="Boedeker C."/>
            <person name="Pinto D."/>
            <person name="Vollmers J."/>
            <person name="Rivas-Marin E."/>
            <person name="Kohn T."/>
            <person name="Peeters S.H."/>
            <person name="Heuer A."/>
            <person name="Rast P."/>
            <person name="Oberbeckmann S."/>
            <person name="Bunk B."/>
            <person name="Jeske O."/>
            <person name="Meyerdierks A."/>
            <person name="Storesund J.E."/>
            <person name="Kallscheuer N."/>
            <person name="Luecker S."/>
            <person name="Lage O.M."/>
            <person name="Pohl T."/>
            <person name="Merkel B.J."/>
            <person name="Hornburger P."/>
            <person name="Mueller R.-W."/>
            <person name="Bruemmer F."/>
            <person name="Labrenz M."/>
            <person name="Spormann A.M."/>
            <person name="Op den Camp H."/>
            <person name="Overmann J."/>
            <person name="Amann R."/>
            <person name="Jetten M.S.M."/>
            <person name="Mascher T."/>
            <person name="Medema M.H."/>
            <person name="Devos D.P."/>
            <person name="Kaster A.-K."/>
            <person name="Ovreas L."/>
            <person name="Rohde M."/>
            <person name="Galperin M.Y."/>
            <person name="Jogler C."/>
        </authorList>
    </citation>
    <scope>NUCLEOTIDE SEQUENCE [LARGE SCALE GENOMIC DNA]</scope>
    <source>
        <strain evidence="6 7">Pan44</strain>
    </source>
</reference>
<feature type="domain" description="Response regulatory" evidence="5">
    <location>
        <begin position="11"/>
        <end position="127"/>
    </location>
</feature>
<dbReference type="InterPro" id="IPR001789">
    <property type="entry name" value="Sig_transdc_resp-reg_receiver"/>
</dbReference>
<accession>A0A517SCB7</accession>
<dbReference type="InterPro" id="IPR058245">
    <property type="entry name" value="NreC/VraR/RcsB-like_REC"/>
</dbReference>
<evidence type="ECO:0000259" key="5">
    <source>
        <dbReference type="PROSITE" id="PS50110"/>
    </source>
</evidence>
<evidence type="ECO:0000313" key="6">
    <source>
        <dbReference type="EMBL" id="QDT53763.1"/>
    </source>
</evidence>
<dbReference type="FunCoup" id="A0A517SCB7">
    <property type="interactions" value="379"/>
</dbReference>
<evidence type="ECO:0000256" key="2">
    <source>
        <dbReference type="ARBA" id="ARBA00023125"/>
    </source>
</evidence>
<dbReference type="SUPFAM" id="SSF46894">
    <property type="entry name" value="C-terminal effector domain of the bipartite response regulators"/>
    <property type="match status" value="1"/>
</dbReference>
<keyword evidence="2" id="KW-0238">DNA-binding</keyword>
<dbReference type="PANTHER" id="PTHR43214:SF43">
    <property type="entry name" value="TWO-COMPONENT RESPONSE REGULATOR"/>
    <property type="match status" value="1"/>
</dbReference>
<dbReference type="InterPro" id="IPR039420">
    <property type="entry name" value="WalR-like"/>
</dbReference>
<dbReference type="AlphaFoldDB" id="A0A517SCB7"/>
<dbReference type="InParanoid" id="A0A517SCB7"/>
<organism evidence="6 7">
    <name type="scientific">Caulifigura coniformis</name>
    <dbReference type="NCBI Taxonomy" id="2527983"/>
    <lineage>
        <taxon>Bacteria</taxon>
        <taxon>Pseudomonadati</taxon>
        <taxon>Planctomycetota</taxon>
        <taxon>Planctomycetia</taxon>
        <taxon>Planctomycetales</taxon>
        <taxon>Planctomycetaceae</taxon>
        <taxon>Caulifigura</taxon>
    </lineage>
</organism>
<dbReference type="OrthoDB" id="9796655at2"/>
<dbReference type="GO" id="GO:0000160">
    <property type="term" value="P:phosphorelay signal transduction system"/>
    <property type="evidence" value="ECO:0007669"/>
    <property type="project" value="InterPro"/>
</dbReference>
<dbReference type="CDD" id="cd06170">
    <property type="entry name" value="LuxR_C_like"/>
    <property type="match status" value="1"/>
</dbReference>
<name>A0A517SCB7_9PLAN</name>
<protein>
    <submittedName>
        <fullName evidence="6">Response regulator protein VraR</fullName>
    </submittedName>
</protein>
<dbReference type="CDD" id="cd17535">
    <property type="entry name" value="REC_NarL-like"/>
    <property type="match status" value="1"/>
</dbReference>
<dbReference type="Pfam" id="PF00072">
    <property type="entry name" value="Response_reg"/>
    <property type="match status" value="1"/>
</dbReference>
<dbReference type="GO" id="GO:0003677">
    <property type="term" value="F:DNA binding"/>
    <property type="evidence" value="ECO:0007669"/>
    <property type="project" value="UniProtKB-KW"/>
</dbReference>
<dbReference type="PROSITE" id="PS50043">
    <property type="entry name" value="HTH_LUXR_2"/>
    <property type="match status" value="1"/>
</dbReference>
<dbReference type="PROSITE" id="PS50110">
    <property type="entry name" value="RESPONSE_REGULATORY"/>
    <property type="match status" value="1"/>
</dbReference>
<dbReference type="PRINTS" id="PR00038">
    <property type="entry name" value="HTHLUXR"/>
</dbReference>
<gene>
    <name evidence="6" type="primary">vraR</name>
    <name evidence="6" type="ORF">Pan44_17860</name>
</gene>
<evidence type="ECO:0000259" key="4">
    <source>
        <dbReference type="PROSITE" id="PS50043"/>
    </source>
</evidence>
<dbReference type="Proteomes" id="UP000315700">
    <property type="component" value="Chromosome"/>
</dbReference>
<dbReference type="KEGG" id="ccos:Pan44_17860"/>
<keyword evidence="7" id="KW-1185">Reference proteome</keyword>
<sequence length="213" mass="23062">MTDTIALQTIRVLCVDDHPLVRKGIAAILSNEADMELVGEASNGDEAVEQFRQLQPDVTLIDLKMPVKDGIAAVTAIRNEFPEARFIALTSYDGDHDVFRALEAGVRGYILKESVHTEILGAIRRVHSGGQLFSQDTAQRFAASFSQASLTPREIEVLSLVAQGFGNKEVAAKLGPSVGTVKIHVQNILAKLNATDRTHAVTIALKRGLIQLP</sequence>
<proteinExistence type="predicted"/>
<evidence type="ECO:0000256" key="1">
    <source>
        <dbReference type="ARBA" id="ARBA00022553"/>
    </source>
</evidence>
<dbReference type="RefSeq" id="WP_145029233.1">
    <property type="nucleotide sequence ID" value="NZ_CP036271.1"/>
</dbReference>
<dbReference type="SUPFAM" id="SSF52172">
    <property type="entry name" value="CheY-like"/>
    <property type="match status" value="1"/>
</dbReference>
<dbReference type="Gene3D" id="3.40.50.2300">
    <property type="match status" value="1"/>
</dbReference>
<dbReference type="InterPro" id="IPR016032">
    <property type="entry name" value="Sig_transdc_resp-reg_C-effctor"/>
</dbReference>
<evidence type="ECO:0000313" key="7">
    <source>
        <dbReference type="Proteomes" id="UP000315700"/>
    </source>
</evidence>
<keyword evidence="1 3" id="KW-0597">Phosphoprotein</keyword>
<evidence type="ECO:0000256" key="3">
    <source>
        <dbReference type="PROSITE-ProRule" id="PRU00169"/>
    </source>
</evidence>